<keyword evidence="3" id="KW-1185">Reference proteome</keyword>
<evidence type="ECO:0000256" key="1">
    <source>
        <dbReference type="SAM" id="MobiDB-lite"/>
    </source>
</evidence>
<protein>
    <submittedName>
        <fullName evidence="2">Uncharacterized protein</fullName>
    </submittedName>
</protein>
<evidence type="ECO:0000313" key="3">
    <source>
        <dbReference type="Proteomes" id="UP000288227"/>
    </source>
</evidence>
<dbReference type="OrthoDB" id="798537at2"/>
<proteinExistence type="predicted"/>
<comment type="caution">
    <text evidence="2">The sequence shown here is derived from an EMBL/GenBank/DDBJ whole genome shotgun (WGS) entry which is preliminary data.</text>
</comment>
<feature type="region of interest" description="Disordered" evidence="1">
    <location>
        <begin position="58"/>
        <end position="82"/>
    </location>
</feature>
<gene>
    <name evidence="2" type="ORF">SanaruYs_00520</name>
</gene>
<dbReference type="RefSeq" id="WP_127120507.1">
    <property type="nucleotide sequence ID" value="NZ_BHXQ01000001.1"/>
</dbReference>
<dbReference type="Proteomes" id="UP000288227">
    <property type="component" value="Unassembled WGS sequence"/>
</dbReference>
<dbReference type="EMBL" id="BHXQ01000001">
    <property type="protein sequence ID" value="GCC49838.1"/>
    <property type="molecule type" value="Genomic_DNA"/>
</dbReference>
<evidence type="ECO:0000313" key="2">
    <source>
        <dbReference type="EMBL" id="GCC49838.1"/>
    </source>
</evidence>
<sequence length="82" mass="9529">MEETTTPSPDYVKGFNEGYVLTKDSRDLAEKLASAKGNGERLQGFRDGHKEYILERIREQRERTFTKPSPDKTKDKGHDRDR</sequence>
<reference evidence="2 3" key="1">
    <citation type="submission" date="2018-11" db="EMBL/GenBank/DDBJ databases">
        <title>Chryseotalea sanarue gen. nov., sp., nov., a member of the family Cytophagaceae, isolated from a brackish lake in Hamamatsu Japan.</title>
        <authorList>
            <person name="Maejima Y."/>
            <person name="Iino T."/>
            <person name="Muraguchi Y."/>
            <person name="Fukuda K."/>
            <person name="Ohkuma M."/>
            <person name="Moriuchi R."/>
            <person name="Dohra H."/>
            <person name="Kimbara K."/>
            <person name="Shintani M."/>
        </authorList>
    </citation>
    <scope>NUCLEOTIDE SEQUENCE [LARGE SCALE GENOMIC DNA]</scope>
    <source>
        <strain evidence="2 3">Ys</strain>
    </source>
</reference>
<organism evidence="2 3">
    <name type="scientific">Chryseotalea sanaruensis</name>
    <dbReference type="NCBI Taxonomy" id="2482724"/>
    <lineage>
        <taxon>Bacteria</taxon>
        <taxon>Pseudomonadati</taxon>
        <taxon>Bacteroidota</taxon>
        <taxon>Cytophagia</taxon>
        <taxon>Cytophagales</taxon>
        <taxon>Chryseotaleaceae</taxon>
        <taxon>Chryseotalea</taxon>
    </lineage>
</organism>
<dbReference type="AlphaFoldDB" id="A0A401U4J9"/>
<accession>A0A401U4J9</accession>
<name>A0A401U4J9_9BACT</name>